<feature type="region of interest" description="Disordered" evidence="1">
    <location>
        <begin position="123"/>
        <end position="163"/>
    </location>
</feature>
<protein>
    <recommendedName>
        <fullName evidence="4">Transposase</fullName>
    </recommendedName>
</protein>
<proteinExistence type="predicted"/>
<sequence>MLDEWKILGFVTLWVQRDFKHWHAVERLQINKQTTVDWQSMCSEVTINWFENQPQIGGPNIVVEIDETLITRAKYGVGRIPKQGHSHPLHHQIHTYLARYLFIKTYKEESLHYFLLQAAKLYPPQGDQPPQPHQLSEDEFSDGFSGFSDDDYPDDPQPGPSQR</sequence>
<comment type="caution">
    <text evidence="2">The sequence shown here is derived from an EMBL/GenBank/DDBJ whole genome shotgun (WGS) entry which is preliminary data.</text>
</comment>
<reference evidence="2" key="1">
    <citation type="submission" date="2023-10" db="EMBL/GenBank/DDBJ databases">
        <title>Genome assemblies of two species of porcelain crab, Petrolisthes cinctipes and Petrolisthes manimaculis (Anomura: Porcellanidae).</title>
        <authorList>
            <person name="Angst P."/>
        </authorList>
    </citation>
    <scope>NUCLEOTIDE SEQUENCE</scope>
    <source>
        <strain evidence="2">PB745_01</strain>
        <tissue evidence="2">Gill</tissue>
    </source>
</reference>
<evidence type="ECO:0000313" key="3">
    <source>
        <dbReference type="Proteomes" id="UP001286313"/>
    </source>
</evidence>
<accession>A0AAE1GB33</accession>
<evidence type="ECO:0000313" key="2">
    <source>
        <dbReference type="EMBL" id="KAK3889799.1"/>
    </source>
</evidence>
<name>A0AAE1GB33_PETCI</name>
<gene>
    <name evidence="2" type="ORF">Pcinc_006223</name>
</gene>
<dbReference type="AlphaFoldDB" id="A0AAE1GB33"/>
<dbReference type="Proteomes" id="UP001286313">
    <property type="component" value="Unassembled WGS sequence"/>
</dbReference>
<evidence type="ECO:0008006" key="4">
    <source>
        <dbReference type="Google" id="ProtNLM"/>
    </source>
</evidence>
<evidence type="ECO:0000256" key="1">
    <source>
        <dbReference type="SAM" id="MobiDB-lite"/>
    </source>
</evidence>
<keyword evidence="3" id="KW-1185">Reference proteome</keyword>
<dbReference type="EMBL" id="JAWQEG010000463">
    <property type="protein sequence ID" value="KAK3889799.1"/>
    <property type="molecule type" value="Genomic_DNA"/>
</dbReference>
<organism evidence="2 3">
    <name type="scientific">Petrolisthes cinctipes</name>
    <name type="common">Flat porcelain crab</name>
    <dbReference type="NCBI Taxonomy" id="88211"/>
    <lineage>
        <taxon>Eukaryota</taxon>
        <taxon>Metazoa</taxon>
        <taxon>Ecdysozoa</taxon>
        <taxon>Arthropoda</taxon>
        <taxon>Crustacea</taxon>
        <taxon>Multicrustacea</taxon>
        <taxon>Malacostraca</taxon>
        <taxon>Eumalacostraca</taxon>
        <taxon>Eucarida</taxon>
        <taxon>Decapoda</taxon>
        <taxon>Pleocyemata</taxon>
        <taxon>Anomura</taxon>
        <taxon>Galatheoidea</taxon>
        <taxon>Porcellanidae</taxon>
        <taxon>Petrolisthes</taxon>
    </lineage>
</organism>